<organism evidence="8">
    <name type="scientific">uncultured densovirus</name>
    <dbReference type="NCBI Taxonomy" id="748192"/>
    <lineage>
        <taxon>Viruses</taxon>
        <taxon>Monodnaviria</taxon>
        <taxon>Shotokuvirae</taxon>
        <taxon>Cossaviricota</taxon>
        <taxon>Quintoviricetes</taxon>
        <taxon>Piccovirales</taxon>
        <taxon>Parvoviridae</taxon>
        <taxon>Densovirinae</taxon>
        <taxon>environmental samples</taxon>
    </lineage>
</organism>
<dbReference type="GO" id="GO:0005524">
    <property type="term" value="F:ATP binding"/>
    <property type="evidence" value="ECO:0007669"/>
    <property type="project" value="UniProtKB-KW"/>
</dbReference>
<evidence type="ECO:0000256" key="6">
    <source>
        <dbReference type="SAM" id="MobiDB-lite"/>
    </source>
</evidence>
<dbReference type="Gene3D" id="3.40.50.300">
    <property type="entry name" value="P-loop containing nucleotide triphosphate hydrolases"/>
    <property type="match status" value="1"/>
</dbReference>
<evidence type="ECO:0000256" key="4">
    <source>
        <dbReference type="ARBA" id="ARBA00022741"/>
    </source>
</evidence>
<comment type="subcellular location">
    <subcellularLocation>
        <location evidence="1">Host nucleus</location>
    </subcellularLocation>
</comment>
<dbReference type="SUPFAM" id="SSF52540">
    <property type="entry name" value="P-loop containing nucleoside triphosphate hydrolases"/>
    <property type="match status" value="1"/>
</dbReference>
<evidence type="ECO:0000259" key="7">
    <source>
        <dbReference type="PROSITE" id="PS51206"/>
    </source>
</evidence>
<reference evidence="8" key="1">
    <citation type="submission" date="2020-07" db="EMBL/GenBank/DDBJ databases">
        <title>Diversity of sea star-associated densoviruses and transcribed endogenized viral elements of densovirus origin.</title>
        <authorList>
            <person name="Jackson E.W."/>
            <person name="Hewson I."/>
        </authorList>
    </citation>
    <scope>NUCLEOTIDE SEQUENCE</scope>
</reference>
<evidence type="ECO:0000256" key="1">
    <source>
        <dbReference type="ARBA" id="ARBA00004147"/>
    </source>
</evidence>
<proteinExistence type="predicted"/>
<dbReference type="InterPro" id="IPR014015">
    <property type="entry name" value="Helicase_SF3_DNA-vir"/>
</dbReference>
<gene>
    <name evidence="8" type="primary">NS1</name>
</gene>
<keyword evidence="3" id="KW-0235">DNA replication</keyword>
<dbReference type="GO" id="GO:0006260">
    <property type="term" value="P:DNA replication"/>
    <property type="evidence" value="ECO:0007669"/>
    <property type="project" value="UniProtKB-KW"/>
</dbReference>
<keyword evidence="4" id="KW-0547">Nucleotide-binding</keyword>
<dbReference type="PROSITE" id="PS51206">
    <property type="entry name" value="SF3_HELICASE_1"/>
    <property type="match status" value="1"/>
</dbReference>
<accession>A0A7L7YQN3</accession>
<evidence type="ECO:0000313" key="8">
    <source>
        <dbReference type="EMBL" id="QOD39593.1"/>
    </source>
</evidence>
<dbReference type="GO" id="GO:0019079">
    <property type="term" value="P:viral genome replication"/>
    <property type="evidence" value="ECO:0007669"/>
    <property type="project" value="InterPro"/>
</dbReference>
<name>A0A7L7YQN3_9VIRU</name>
<dbReference type="Pfam" id="PF01057">
    <property type="entry name" value="Parvo_NS1"/>
    <property type="match status" value="1"/>
</dbReference>
<feature type="domain" description="SF3 helicase" evidence="7">
    <location>
        <begin position="375"/>
        <end position="541"/>
    </location>
</feature>
<keyword evidence="5" id="KW-0067">ATP-binding</keyword>
<sequence>MNNGGAPGELPDVGCGGDGVRSEGCTGGDSQSTEAAVEDSSGVSTDVHTVSGESRPKRPRLEAGNQRPITDFTSMAKSGTESEQRRCVRIFNELQSSSGYYLSDVIECVDDEQAESLADYLRRGTESYKRGLLLVCIDGKTVQIVHDCSLSNNSCRCAWFKKAETLYGLRRRGRSLRRRPLCNKLQIPDIENIIKYFTKSKRRTYHFKIGGRVERVPDEASTMALKGLEGLPRLEGQGEPSTQDDDFELRRELFETADERAGRYRRGTEAISEKRRSKKGSQQVRRMEAIVNLCKNYPMSPVEAIVNHPRWLKNEDLKFLGADNKDVTNAFNNWTKQLCTWTLEDFNVLYSDEECKPIFGAGYGNVESYYFDIDTSVNVLNELLKYQMGDEEYCQAFMSTMYDILERKTPKMNTLLIKSPPSSGKNYFFDCIKDYFLNVGHLCRANKHNNFAFQDAEGRRLILWNEPNYSPEFVESLKELLGGDSTNVSVKHKAEAPVYRTPIIMLTNSHLSIINDPAFKDRVKVYYWKKAQYLADYDKKPHPLATYKLFKMYNLVE</sequence>
<dbReference type="GO" id="GO:0042025">
    <property type="term" value="C:host cell nucleus"/>
    <property type="evidence" value="ECO:0007669"/>
    <property type="project" value="UniProtKB-SubCell"/>
</dbReference>
<dbReference type="InterPro" id="IPR001257">
    <property type="entry name" value="Parvovirus_NS1_helicase"/>
</dbReference>
<keyword evidence="2" id="KW-1048">Host nucleus</keyword>
<evidence type="ECO:0000256" key="3">
    <source>
        <dbReference type="ARBA" id="ARBA00022705"/>
    </source>
</evidence>
<feature type="compositionally biased region" description="Polar residues" evidence="6">
    <location>
        <begin position="67"/>
        <end position="79"/>
    </location>
</feature>
<protein>
    <submittedName>
        <fullName evidence="8">NS1</fullName>
    </submittedName>
</protein>
<dbReference type="InterPro" id="IPR027417">
    <property type="entry name" value="P-loop_NTPase"/>
</dbReference>
<evidence type="ECO:0000256" key="2">
    <source>
        <dbReference type="ARBA" id="ARBA00022562"/>
    </source>
</evidence>
<feature type="compositionally biased region" description="Polar residues" evidence="6">
    <location>
        <begin position="41"/>
        <end position="52"/>
    </location>
</feature>
<feature type="region of interest" description="Disordered" evidence="6">
    <location>
        <begin position="1"/>
        <end position="80"/>
    </location>
</feature>
<evidence type="ECO:0000256" key="5">
    <source>
        <dbReference type="ARBA" id="ARBA00022840"/>
    </source>
</evidence>
<dbReference type="EMBL" id="MT733048">
    <property type="protein sequence ID" value="QOD39593.1"/>
    <property type="molecule type" value="Genomic_DNA"/>
</dbReference>